<evidence type="ECO:0000256" key="5">
    <source>
        <dbReference type="SAM" id="MobiDB-lite"/>
    </source>
</evidence>
<dbReference type="AlphaFoldDB" id="A0A8H4TSZ9"/>
<dbReference type="Gene3D" id="3.40.630.10">
    <property type="entry name" value="Zn peptidases"/>
    <property type="match status" value="1"/>
</dbReference>
<dbReference type="InterPro" id="IPR036864">
    <property type="entry name" value="Zn2-C6_fun-type_DNA-bd_sf"/>
</dbReference>
<dbReference type="GO" id="GO:0008270">
    <property type="term" value="F:zinc ion binding"/>
    <property type="evidence" value="ECO:0007669"/>
    <property type="project" value="InterPro"/>
</dbReference>
<dbReference type="SMART" id="SM00906">
    <property type="entry name" value="Fungal_trans"/>
    <property type="match status" value="1"/>
</dbReference>
<dbReference type="EMBL" id="JABEXW010000473">
    <property type="protein sequence ID" value="KAF4963428.1"/>
    <property type="molecule type" value="Genomic_DNA"/>
</dbReference>
<feature type="compositionally biased region" description="Polar residues" evidence="5">
    <location>
        <begin position="556"/>
        <end position="571"/>
    </location>
</feature>
<dbReference type="SUPFAM" id="SSF57701">
    <property type="entry name" value="Zn2/Cys6 DNA-binding domain"/>
    <property type="match status" value="1"/>
</dbReference>
<dbReference type="InterPro" id="IPR036264">
    <property type="entry name" value="Bact_exopeptidase_dim_dom"/>
</dbReference>
<name>A0A8H4TSZ9_9HYPO</name>
<dbReference type="SUPFAM" id="SSF53187">
    <property type="entry name" value="Zn-dependent exopeptidases"/>
    <property type="match status" value="1"/>
</dbReference>
<evidence type="ECO:0000313" key="8">
    <source>
        <dbReference type="Proteomes" id="UP000622797"/>
    </source>
</evidence>
<evidence type="ECO:0000256" key="1">
    <source>
        <dbReference type="ARBA" id="ARBA00006247"/>
    </source>
</evidence>
<dbReference type="InterPro" id="IPR010158">
    <property type="entry name" value="Amidase_Cbmase"/>
</dbReference>
<dbReference type="PROSITE" id="PS00463">
    <property type="entry name" value="ZN2_CY6_FUNGAL_1"/>
    <property type="match status" value="1"/>
</dbReference>
<keyword evidence="3" id="KW-0378">Hydrolase</keyword>
<evidence type="ECO:0000256" key="4">
    <source>
        <dbReference type="ARBA" id="ARBA00023242"/>
    </source>
</evidence>
<reference evidence="7" key="2">
    <citation type="submission" date="2020-05" db="EMBL/GenBank/DDBJ databases">
        <authorList>
            <person name="Kim H.-S."/>
            <person name="Proctor R.H."/>
            <person name="Brown D.W."/>
        </authorList>
    </citation>
    <scope>NUCLEOTIDE SEQUENCE</scope>
    <source>
        <strain evidence="7">NRRL 20472</strain>
    </source>
</reference>
<dbReference type="Gene3D" id="4.10.240.10">
    <property type="entry name" value="Zn(2)-C6 fungal-type DNA-binding domain"/>
    <property type="match status" value="1"/>
</dbReference>
<dbReference type="CDD" id="cd00067">
    <property type="entry name" value="GAL4"/>
    <property type="match status" value="1"/>
</dbReference>
<dbReference type="SUPFAM" id="SSF55031">
    <property type="entry name" value="Bacterial exopeptidase dimerisation domain"/>
    <property type="match status" value="1"/>
</dbReference>
<dbReference type="GO" id="GO:0016813">
    <property type="term" value="F:hydrolase activity, acting on carbon-nitrogen (but not peptide) bonds, in linear amidines"/>
    <property type="evidence" value="ECO:0007669"/>
    <property type="project" value="InterPro"/>
</dbReference>
<feature type="domain" description="Zn(2)-C6 fungal-type" evidence="6">
    <location>
        <begin position="510"/>
        <end position="542"/>
    </location>
</feature>
<reference evidence="7" key="1">
    <citation type="journal article" date="2020" name="BMC Genomics">
        <title>Correction to: Identification and distribution of gene clusters required for synthesis of sphingolipid metabolism inhibitors in diverse species of the filamentous fungus Fusarium.</title>
        <authorList>
            <person name="Kim H.S."/>
            <person name="Lohmar J.M."/>
            <person name="Busman M."/>
            <person name="Brown D.W."/>
            <person name="Naumann T.A."/>
            <person name="Divon H.H."/>
            <person name="Lysoe E."/>
            <person name="Uhlig S."/>
            <person name="Proctor R.H."/>
        </authorList>
    </citation>
    <scope>NUCLEOTIDE SEQUENCE</scope>
    <source>
        <strain evidence="7">NRRL 20472</strain>
    </source>
</reference>
<comment type="caution">
    <text evidence="7">The sequence shown here is derived from an EMBL/GenBank/DDBJ whole genome shotgun (WGS) entry which is preliminary data.</text>
</comment>
<dbReference type="PANTHER" id="PTHR32494">
    <property type="entry name" value="ALLANTOATE DEIMINASE-RELATED"/>
    <property type="match status" value="1"/>
</dbReference>
<dbReference type="GO" id="GO:0000981">
    <property type="term" value="F:DNA-binding transcription factor activity, RNA polymerase II-specific"/>
    <property type="evidence" value="ECO:0007669"/>
    <property type="project" value="InterPro"/>
</dbReference>
<gene>
    <name evidence="7" type="ORF">FSARC_8561</name>
</gene>
<dbReference type="InterPro" id="IPR007219">
    <property type="entry name" value="XnlR_reg_dom"/>
</dbReference>
<dbReference type="GO" id="GO:0006351">
    <property type="term" value="P:DNA-templated transcription"/>
    <property type="evidence" value="ECO:0007669"/>
    <property type="project" value="InterPro"/>
</dbReference>
<dbReference type="Proteomes" id="UP000622797">
    <property type="component" value="Unassembled WGS sequence"/>
</dbReference>
<dbReference type="Pfam" id="PF04082">
    <property type="entry name" value="Fungal_trans"/>
    <property type="match status" value="1"/>
</dbReference>
<organism evidence="7 8">
    <name type="scientific">Fusarium sarcochroum</name>
    <dbReference type="NCBI Taxonomy" id="1208366"/>
    <lineage>
        <taxon>Eukaryota</taxon>
        <taxon>Fungi</taxon>
        <taxon>Dikarya</taxon>
        <taxon>Ascomycota</taxon>
        <taxon>Pezizomycotina</taxon>
        <taxon>Sordariomycetes</taxon>
        <taxon>Hypocreomycetidae</taxon>
        <taxon>Hypocreales</taxon>
        <taxon>Nectriaceae</taxon>
        <taxon>Fusarium</taxon>
        <taxon>Fusarium lateritium species complex</taxon>
    </lineage>
</organism>
<dbReference type="Pfam" id="PF01546">
    <property type="entry name" value="Peptidase_M20"/>
    <property type="match status" value="1"/>
</dbReference>
<dbReference type="Pfam" id="PF07687">
    <property type="entry name" value="M20_dimer"/>
    <property type="match status" value="1"/>
</dbReference>
<keyword evidence="8" id="KW-1185">Reference proteome</keyword>
<evidence type="ECO:0000313" key="7">
    <source>
        <dbReference type="EMBL" id="KAF4963428.1"/>
    </source>
</evidence>
<dbReference type="PROSITE" id="PS50048">
    <property type="entry name" value="ZN2_CY6_FUNGAL_2"/>
    <property type="match status" value="1"/>
</dbReference>
<feature type="region of interest" description="Disordered" evidence="5">
    <location>
        <begin position="541"/>
        <end position="585"/>
    </location>
</feature>
<evidence type="ECO:0000256" key="2">
    <source>
        <dbReference type="ARBA" id="ARBA00022723"/>
    </source>
</evidence>
<keyword evidence="2" id="KW-0479">Metal-binding</keyword>
<evidence type="ECO:0000256" key="3">
    <source>
        <dbReference type="ARBA" id="ARBA00022801"/>
    </source>
</evidence>
<dbReference type="CDD" id="cd12148">
    <property type="entry name" value="fungal_TF_MHR"/>
    <property type="match status" value="1"/>
</dbReference>
<proteinExistence type="inferred from homology"/>
<dbReference type="CDD" id="cd03884">
    <property type="entry name" value="M20_bAS"/>
    <property type="match status" value="1"/>
</dbReference>
<protein>
    <recommendedName>
        <fullName evidence="6">Zn(2)-C6 fungal-type domain-containing protein</fullName>
    </recommendedName>
</protein>
<dbReference type="InterPro" id="IPR002933">
    <property type="entry name" value="Peptidase_M20"/>
</dbReference>
<dbReference type="InterPro" id="IPR001138">
    <property type="entry name" value="Zn2Cys6_DnaBD"/>
</dbReference>
<evidence type="ECO:0000259" key="6">
    <source>
        <dbReference type="PROSITE" id="PS50048"/>
    </source>
</evidence>
<dbReference type="SMART" id="SM00066">
    <property type="entry name" value="GAL4"/>
    <property type="match status" value="1"/>
</dbReference>
<dbReference type="PANTHER" id="PTHR32494:SF5">
    <property type="entry name" value="ALLANTOATE AMIDOHYDROLASE"/>
    <property type="match status" value="1"/>
</dbReference>
<dbReference type="Gene3D" id="3.30.70.360">
    <property type="match status" value="1"/>
</dbReference>
<dbReference type="GO" id="GO:0003677">
    <property type="term" value="F:DNA binding"/>
    <property type="evidence" value="ECO:0007669"/>
    <property type="project" value="InterPro"/>
</dbReference>
<dbReference type="NCBIfam" id="TIGR01879">
    <property type="entry name" value="hydantase"/>
    <property type="match status" value="1"/>
</dbReference>
<sequence>MGSLSLPPFKVSEARLAESLHDSCQFGAAHRYGKASTETGMARLSLDDSDKQVRDWFMSYAKSLGCKTFFDQMGNLFAIRPGKNNDKPPIMMGSHLDTQPTGGRYDGILGVISGLEVLRTLNENKFETEGPIGVVNWTNEEGARFPKMAVSSGVWADVIPLQTAWDLKEVLAANSKSMKEELDRIGYTGDHPASYQSNPFAAHFELHIEQGPILEDEELKIGVVHGVQAFKWFNITVKGRDSHAGTTPLYARKDPVLCASKMIVAANAVAKRHEGLTTTGIFTLEPGSVNTMAHTVKFTLDVRHVKDETLASIVKECEKEFLRISQDDSEKGCDVDWELLVDSPAVQFNKECISVVEQSAADVLSTLPQNSEGKLWRPMISGAGHDSCYTNRRCPTSMIFTPTRSGISHNPTEYCSPEDCALGASVLLGAQLSAPGFGISSHVTVTCTEFSASDTGISLAGFFAAILHQHSIALIEMDHLEQQAHLIPQSQSNVRQIAGTRRYRSKSQRPCDLCRARKVLCNIPDPTRPCQLCERTGRQCTFIGNPNKKQRDGNPRGQSSGDPTTIPSRSPINLPHLGEPSRPPFEIQFEGQGHSHGDTLHVLNDGAARASAGDTGAGLTPLNDMISQSIFSGGDGINWNLTFNQADNVAEDHQHFDFLADGELPDLEPIDDQTPSDHQPEVSMVNIPSADVSASPTTSFERLSIDQRPNHSTSFIGFSNESDPFSLNHFPYTSNDEVDFFRVTYRRQQHGPSACTPIHFLQSQTGTAVEAQKIVEQCMSPIDSREHLETLVDKDTGVALVRLYFKFVFESLPILSRSLIFQDVDDFVAQASTGLLAGIYALALPFTPWDEKLCLDSAYSKPDINDLWQVSYTCLQKELHFPRLSTVQTYLLLLNHTPFDVVSVENPFVWSLAASMLAMAQSLGLNVDSAGWKLPVWEVRLRRRLWWAVFVEYTWRSVTHGRPSMISDDDWDVSPPIPGDFTIDSTTNIPDNIKDRSSDYFIHLCSLTEITSRICRQFFSLRAVSRPQVLDTLLEQARGPRQQLLQWLEELPESLLIRPELSDGDTDDSVKSHRSLYVAYYTTHILVLRALLRPIIDNNTHIDHIRPSVDTVLQACRGLIQTVIKFILKVDAIYWKKLY</sequence>
<keyword evidence="4" id="KW-0539">Nucleus</keyword>
<dbReference type="OrthoDB" id="1924787at2759"/>
<comment type="similarity">
    <text evidence="1">Belongs to the peptidase M20A family.</text>
</comment>
<dbReference type="InterPro" id="IPR011650">
    <property type="entry name" value="Peptidase_M20_dimer"/>
</dbReference>
<accession>A0A8H4TSZ9</accession>